<dbReference type="InParanoid" id="A0A2P5EVK0"/>
<accession>A0A2P5EVK0</accession>
<proteinExistence type="predicted"/>
<organism evidence="1 2">
    <name type="scientific">Trema orientale</name>
    <name type="common">Charcoal tree</name>
    <name type="synonym">Celtis orientalis</name>
    <dbReference type="NCBI Taxonomy" id="63057"/>
    <lineage>
        <taxon>Eukaryota</taxon>
        <taxon>Viridiplantae</taxon>
        <taxon>Streptophyta</taxon>
        <taxon>Embryophyta</taxon>
        <taxon>Tracheophyta</taxon>
        <taxon>Spermatophyta</taxon>
        <taxon>Magnoliopsida</taxon>
        <taxon>eudicotyledons</taxon>
        <taxon>Gunneridae</taxon>
        <taxon>Pentapetalae</taxon>
        <taxon>rosids</taxon>
        <taxon>fabids</taxon>
        <taxon>Rosales</taxon>
        <taxon>Cannabaceae</taxon>
        <taxon>Trema</taxon>
    </lineage>
</organism>
<keyword evidence="2" id="KW-1185">Reference proteome</keyword>
<comment type="caution">
    <text evidence="1">The sequence shown here is derived from an EMBL/GenBank/DDBJ whole genome shotgun (WGS) entry which is preliminary data.</text>
</comment>
<dbReference type="EMBL" id="JXTC01000093">
    <property type="protein sequence ID" value="PON89561.1"/>
    <property type="molecule type" value="Genomic_DNA"/>
</dbReference>
<evidence type="ECO:0000313" key="2">
    <source>
        <dbReference type="Proteomes" id="UP000237000"/>
    </source>
</evidence>
<sequence length="60" mass="7218">MRREKVMRENVVRESDEKEIDGREIQSNSVYDMRASSNRHNEVMKILHILTRRGHQVHES</sequence>
<dbReference type="AlphaFoldDB" id="A0A2P5EVK0"/>
<dbReference type="Proteomes" id="UP000237000">
    <property type="component" value="Unassembled WGS sequence"/>
</dbReference>
<reference evidence="2" key="1">
    <citation type="submission" date="2016-06" db="EMBL/GenBank/DDBJ databases">
        <title>Parallel loss of symbiosis genes in relatives of nitrogen-fixing non-legume Parasponia.</title>
        <authorList>
            <person name="Van Velzen R."/>
            <person name="Holmer R."/>
            <person name="Bu F."/>
            <person name="Rutten L."/>
            <person name="Van Zeijl A."/>
            <person name="Liu W."/>
            <person name="Santuari L."/>
            <person name="Cao Q."/>
            <person name="Sharma T."/>
            <person name="Shen D."/>
            <person name="Roswanjaya Y."/>
            <person name="Wardhani T."/>
            <person name="Kalhor M.S."/>
            <person name="Jansen J."/>
            <person name="Van den Hoogen J."/>
            <person name="Gungor B."/>
            <person name="Hartog M."/>
            <person name="Hontelez J."/>
            <person name="Verver J."/>
            <person name="Yang W.-C."/>
            <person name="Schijlen E."/>
            <person name="Repin R."/>
            <person name="Schilthuizen M."/>
            <person name="Schranz E."/>
            <person name="Heidstra R."/>
            <person name="Miyata K."/>
            <person name="Fedorova E."/>
            <person name="Kohlen W."/>
            <person name="Bisseling T."/>
            <person name="Smit S."/>
            <person name="Geurts R."/>
        </authorList>
    </citation>
    <scope>NUCLEOTIDE SEQUENCE [LARGE SCALE GENOMIC DNA]</scope>
    <source>
        <strain evidence="2">cv. RG33-2</strain>
    </source>
</reference>
<gene>
    <name evidence="1" type="ORF">TorRG33x02_147050</name>
</gene>
<protein>
    <submittedName>
        <fullName evidence="1">Uncharacterized protein</fullName>
    </submittedName>
</protein>
<evidence type="ECO:0000313" key="1">
    <source>
        <dbReference type="EMBL" id="PON89561.1"/>
    </source>
</evidence>
<name>A0A2P5EVK0_TREOI</name>
<dbReference type="OrthoDB" id="10379449at2759"/>